<feature type="transmembrane region" description="Helical" evidence="1">
    <location>
        <begin position="24"/>
        <end position="44"/>
    </location>
</feature>
<keyword evidence="1" id="KW-1133">Transmembrane helix</keyword>
<dbReference type="OrthoDB" id="6195486at2"/>
<feature type="transmembrane region" description="Helical" evidence="1">
    <location>
        <begin position="56"/>
        <end position="80"/>
    </location>
</feature>
<keyword evidence="1" id="KW-0812">Transmembrane</keyword>
<evidence type="ECO:0000313" key="4">
    <source>
        <dbReference type="Proteomes" id="UP000184533"/>
    </source>
</evidence>
<dbReference type="InterPro" id="IPR009936">
    <property type="entry name" value="DUF1468"/>
</dbReference>
<dbReference type="AlphaFoldDB" id="A0A1M4ZYA8"/>
<feature type="transmembrane region" description="Helical" evidence="1">
    <location>
        <begin position="92"/>
        <end position="117"/>
    </location>
</feature>
<organism evidence="3 4">
    <name type="scientific">Devosia limi DSM 17137</name>
    <dbReference type="NCBI Taxonomy" id="1121477"/>
    <lineage>
        <taxon>Bacteria</taxon>
        <taxon>Pseudomonadati</taxon>
        <taxon>Pseudomonadota</taxon>
        <taxon>Alphaproteobacteria</taxon>
        <taxon>Hyphomicrobiales</taxon>
        <taxon>Devosiaceae</taxon>
        <taxon>Devosia</taxon>
    </lineage>
</organism>
<name>A0A1M4ZYA8_9HYPH</name>
<evidence type="ECO:0000256" key="1">
    <source>
        <dbReference type="SAM" id="Phobius"/>
    </source>
</evidence>
<evidence type="ECO:0000313" key="3">
    <source>
        <dbReference type="EMBL" id="SHF22692.1"/>
    </source>
</evidence>
<reference evidence="3 4" key="1">
    <citation type="submission" date="2016-11" db="EMBL/GenBank/DDBJ databases">
        <authorList>
            <person name="Jaros S."/>
            <person name="Januszkiewicz K."/>
            <person name="Wedrychowicz H."/>
        </authorList>
    </citation>
    <scope>NUCLEOTIDE SEQUENCE [LARGE SCALE GENOMIC DNA]</scope>
    <source>
        <strain evidence="3 4">DSM 17137</strain>
    </source>
</reference>
<feature type="domain" description="DUF1468" evidence="2">
    <location>
        <begin position="25"/>
        <end position="181"/>
    </location>
</feature>
<protein>
    <submittedName>
        <fullName evidence="3">Tripartite tricarboxylate transporter TctB family protein</fullName>
    </submittedName>
</protein>
<keyword evidence="1" id="KW-0472">Membrane</keyword>
<dbReference type="RefSeq" id="WP_052950785.1">
    <property type="nucleotide sequence ID" value="NZ_FQVC01000005.1"/>
</dbReference>
<proteinExistence type="predicted"/>
<gene>
    <name evidence="3" type="ORF">SAMN02745223_02126</name>
</gene>
<sequence>MTSSENAGAEPDEGPSPAMTRADLLMAIVFIILSAAVLYGSWTMDRLEVRRIHPMTVPGLVPGMLGAALLVCGIVLAIRSLRLPAPNGWADLAAAITSGAAGRAAAVLALALVYTLVLVGRVPFWLATGLFVFAFILLFEVWLATPRRALRQSLPWAIGLAIATAGIVTFVFERAFLVRLP</sequence>
<dbReference type="EMBL" id="FQVC01000005">
    <property type="protein sequence ID" value="SHF22692.1"/>
    <property type="molecule type" value="Genomic_DNA"/>
</dbReference>
<feature type="transmembrane region" description="Helical" evidence="1">
    <location>
        <begin position="156"/>
        <end position="177"/>
    </location>
</feature>
<evidence type="ECO:0000259" key="2">
    <source>
        <dbReference type="Pfam" id="PF07331"/>
    </source>
</evidence>
<accession>A0A1M4ZYA8</accession>
<feature type="transmembrane region" description="Helical" evidence="1">
    <location>
        <begin position="124"/>
        <end position="144"/>
    </location>
</feature>
<dbReference type="Pfam" id="PF07331">
    <property type="entry name" value="TctB"/>
    <property type="match status" value="1"/>
</dbReference>
<dbReference type="Proteomes" id="UP000184533">
    <property type="component" value="Unassembled WGS sequence"/>
</dbReference>